<organism evidence="1 2">
    <name type="scientific">Tepidibacter hydrothermalis</name>
    <dbReference type="NCBI Taxonomy" id="3036126"/>
    <lineage>
        <taxon>Bacteria</taxon>
        <taxon>Bacillati</taxon>
        <taxon>Bacillota</taxon>
        <taxon>Clostridia</taxon>
        <taxon>Peptostreptococcales</taxon>
        <taxon>Peptostreptococcaceae</taxon>
        <taxon>Tepidibacter</taxon>
    </lineage>
</organism>
<sequence>MRCVICGREVESTKTYMGNGIIIKIPVCHIHYNKINIIEKLENVTREIRKEIEIR</sequence>
<accession>A0ABY8EJK2</accession>
<name>A0ABY8EJK2_9FIRM</name>
<gene>
    <name evidence="1" type="ORF">P4S50_07940</name>
</gene>
<evidence type="ECO:0000313" key="1">
    <source>
        <dbReference type="EMBL" id="WFD11997.1"/>
    </source>
</evidence>
<protein>
    <submittedName>
        <fullName evidence="1">Uncharacterized protein</fullName>
    </submittedName>
</protein>
<evidence type="ECO:0000313" key="2">
    <source>
        <dbReference type="Proteomes" id="UP001222800"/>
    </source>
</evidence>
<dbReference type="RefSeq" id="WP_277734241.1">
    <property type="nucleotide sequence ID" value="NZ_CP120733.1"/>
</dbReference>
<reference evidence="1 2" key="1">
    <citation type="submission" date="2023-03" db="EMBL/GenBank/DDBJ databases">
        <title>Complete genome sequence of Tepidibacter sp. SWIR-1, isolated from a deep-sea hydrothermal vent.</title>
        <authorList>
            <person name="Li X."/>
        </authorList>
    </citation>
    <scope>NUCLEOTIDE SEQUENCE [LARGE SCALE GENOMIC DNA]</scope>
    <source>
        <strain evidence="1 2">SWIR-1</strain>
    </source>
</reference>
<dbReference type="EMBL" id="CP120733">
    <property type="protein sequence ID" value="WFD11997.1"/>
    <property type="molecule type" value="Genomic_DNA"/>
</dbReference>
<dbReference type="Proteomes" id="UP001222800">
    <property type="component" value="Chromosome"/>
</dbReference>
<keyword evidence="2" id="KW-1185">Reference proteome</keyword>
<proteinExistence type="predicted"/>